<feature type="chain" id="PRO_5047522359" description="Secreted protein" evidence="1">
    <location>
        <begin position="18"/>
        <end position="107"/>
    </location>
</feature>
<accession>A0ABR2ZJN3</accession>
<keyword evidence="3" id="KW-1185">Reference proteome</keyword>
<name>A0ABR2ZJN3_9AGAR</name>
<gene>
    <name evidence="2" type="ORF">AAF712_011759</name>
</gene>
<reference evidence="2 3" key="1">
    <citation type="submission" date="2024-05" db="EMBL/GenBank/DDBJ databases">
        <title>A draft genome resource for the thread blight pathogen Marasmius tenuissimus strain MS-2.</title>
        <authorList>
            <person name="Yulfo-Soto G.E."/>
            <person name="Baruah I.K."/>
            <person name="Amoako-Attah I."/>
            <person name="Bukari Y."/>
            <person name="Meinhardt L.W."/>
            <person name="Bailey B.A."/>
            <person name="Cohen S.P."/>
        </authorList>
    </citation>
    <scope>NUCLEOTIDE SEQUENCE [LARGE SCALE GENOMIC DNA]</scope>
    <source>
        <strain evidence="2 3">MS-2</strain>
    </source>
</reference>
<protein>
    <recommendedName>
        <fullName evidence="4">Secreted protein</fullName>
    </recommendedName>
</protein>
<feature type="signal peptide" evidence="1">
    <location>
        <begin position="1"/>
        <end position="17"/>
    </location>
</feature>
<comment type="caution">
    <text evidence="2">The sequence shown here is derived from an EMBL/GenBank/DDBJ whole genome shotgun (WGS) entry which is preliminary data.</text>
</comment>
<dbReference type="Proteomes" id="UP001437256">
    <property type="component" value="Unassembled WGS sequence"/>
</dbReference>
<keyword evidence="1" id="KW-0732">Signal</keyword>
<evidence type="ECO:0000256" key="1">
    <source>
        <dbReference type="SAM" id="SignalP"/>
    </source>
</evidence>
<proteinExistence type="predicted"/>
<evidence type="ECO:0008006" key="4">
    <source>
        <dbReference type="Google" id="ProtNLM"/>
    </source>
</evidence>
<dbReference type="EMBL" id="JBBXMP010000136">
    <property type="protein sequence ID" value="KAL0061414.1"/>
    <property type="molecule type" value="Genomic_DNA"/>
</dbReference>
<organism evidence="2 3">
    <name type="scientific">Marasmius tenuissimus</name>
    <dbReference type="NCBI Taxonomy" id="585030"/>
    <lineage>
        <taxon>Eukaryota</taxon>
        <taxon>Fungi</taxon>
        <taxon>Dikarya</taxon>
        <taxon>Basidiomycota</taxon>
        <taxon>Agaricomycotina</taxon>
        <taxon>Agaricomycetes</taxon>
        <taxon>Agaricomycetidae</taxon>
        <taxon>Agaricales</taxon>
        <taxon>Marasmiineae</taxon>
        <taxon>Marasmiaceae</taxon>
        <taxon>Marasmius</taxon>
    </lineage>
</organism>
<evidence type="ECO:0000313" key="2">
    <source>
        <dbReference type="EMBL" id="KAL0061414.1"/>
    </source>
</evidence>
<sequence>MQFIIVALVALATSVTASAIERRIANPASPANLVNCPPNGGVESCELEVPCNRCQITYGSPQGGHTIWYTLITSRWEYKLIRKIRAASKVDPERRFTVHSKLLIYIY</sequence>
<evidence type="ECO:0000313" key="3">
    <source>
        <dbReference type="Proteomes" id="UP001437256"/>
    </source>
</evidence>